<dbReference type="EMBL" id="KN837113">
    <property type="protein sequence ID" value="KIJ45139.1"/>
    <property type="molecule type" value="Genomic_DNA"/>
</dbReference>
<dbReference type="Pfam" id="PF15410">
    <property type="entry name" value="PH_9"/>
    <property type="match status" value="1"/>
</dbReference>
<feature type="compositionally biased region" description="Basic residues" evidence="1">
    <location>
        <begin position="457"/>
        <end position="468"/>
    </location>
</feature>
<feature type="compositionally biased region" description="Polar residues" evidence="1">
    <location>
        <begin position="75"/>
        <end position="114"/>
    </location>
</feature>
<feature type="region of interest" description="Disordered" evidence="1">
    <location>
        <begin position="638"/>
        <end position="710"/>
    </location>
</feature>
<feature type="region of interest" description="Disordered" evidence="1">
    <location>
        <begin position="1241"/>
        <end position="1296"/>
    </location>
</feature>
<dbReference type="SMART" id="SM00233">
    <property type="entry name" value="PH"/>
    <property type="match status" value="1"/>
</dbReference>
<sequence>MAGLFELQLPNETRQRRSSDNSEPRRSTSSARASSPTPGDTARDIVSQLVAKQQSTPSTGISSIFPWRRKGAANNPDSSGGSASPTGRLSGDTTNSRVSISPGGKNSNEYQSARPTIGRSYFPSTSPRQSLSAESVVGAHLSSSSIPSPPRAGQTSSRNAKAILAQAGLSLSLPQIAFPGPSSPISKQMPKKRKSSRPGTAPGHEINSSPTSPFAGSMRRIRSFSKLQEAQQGHDDAVPSGLPSSPHEFVDLSQRSRSSVLPHSMSVPDSISTISARHKGKTPERVSDVEAGHTSEYEDSDRGRQGSKIVSALGNRDRSLSKRVSWWPGRRRVDSSPAETRPPVVPVAPPPPIPVRSQHRPPPPLKTPPPSIPSLQPFSPFSNEFSVTQDTKQMKGSLDQSKTRDKSFSDTGGKPPSGRRRMSFGSRTSKPLPIIPSPSVQATQTSSSPPATSGSHSHSHSRSHRHSHSFGSDFRHTALGALLYSEHLVTPQPSELSSKRPKSPGESSSSHTTRRRSMTLFAKPPPEVSSGRETPLVLQQPINQTAVKDTEQVGSVGSAPLVESKDLHHTPSTSRGSMNSLGQAAFQSNSNTGRARSGNTPPTSGIQSLSGSTSSLPPPPSTSGRLLRRLSSTFFHSSTPAAMSPVDPSSSTSLTLRGTLGAGLTSSTTSDVSSSRSKESLTLAGMDGYRTSEEGTRKKPGKPPVPLPDEPPELFLRRLLSSVGRVDVVHVLASSGDEFHLQAMALYFSRFDFVGDPLDVAIRRLLMEIGLPRETQQIDRVMEAFAARYSSCNSDLFIDKDQPYILAFSLIMLHTDVFNKSNKNKMTKADYIKNAKLPGVPSEVLDCFFDNIAFAPFIFIEDPDYAPGKHQQTEGSSRFTPGSSPALSSSVLGTNGHSTLLGKATKIDPYYLITENLLDPLRADVESYIPPKNPYLFEGTDWPWDTQQLHQLFALAQQVQVNYDAVPPSVYPGGSPVMAGGGTPRRKSVAMPSFSLGLGYGPFLGSPGFSLDIPLPKRESTRILRIAKAGVLLRKDDTLEGGKKAINRKWKEWSVILTASQLLFFRDLSFASHLTGLIPGAEYHDEMVQEMLLHPDDVVSLHDTIAVFDVKYSKYPHAFRLFMPNGRQFIIQTSDRRTLNDWISAINYASSFRTAGVRMRGIGISYRDAEMTGVAAATSLLNDRRASAARAATMPSPTTPADSVVSGASDSAPELLKVLASRRLPEDALQIRNTFEEVKAELANGSPEPEAYSSPSTSPKRSRTHSMSNGSHSPIVTTTKQPRRPSTASSTSKFEEYGKQSNTILSRVDIIQARVDLLDSRINHLQQDLDDDLRLARNLAILTPFQRTTRDRVQASVLSLAKRVRALRIDLARLVCHRFVLLSDLAGEERDRERAKRDALQAATRRLSIEEARPPQLQLTIRGPAHPREESNATTASFHTALDGMENDNVLATPITMLPSGSHFTSEPQPILPEAVTPTQSPVLKPTELGAVEGHEKFYTAVEGPEEVAEEWNETRAAKRVSLIRVPSQVRLAVLNRQLRIPGDSNSAPQGTPRMAELLEPENQF</sequence>
<feature type="region of interest" description="Disordered" evidence="1">
    <location>
        <begin position="173"/>
        <end position="473"/>
    </location>
</feature>
<evidence type="ECO:0000256" key="1">
    <source>
        <dbReference type="SAM" id="MobiDB-lite"/>
    </source>
</evidence>
<feature type="domain" description="PH" evidence="2">
    <location>
        <begin position="1025"/>
        <end position="1151"/>
    </location>
</feature>
<dbReference type="GO" id="GO:0032012">
    <property type="term" value="P:regulation of ARF protein signal transduction"/>
    <property type="evidence" value="ECO:0007669"/>
    <property type="project" value="InterPro"/>
</dbReference>
<feature type="compositionally biased region" description="Polar residues" evidence="1">
    <location>
        <begin position="570"/>
        <end position="607"/>
    </location>
</feature>
<feature type="compositionally biased region" description="Pro residues" evidence="1">
    <location>
        <begin position="343"/>
        <end position="372"/>
    </location>
</feature>
<feature type="region of interest" description="Disordered" evidence="1">
    <location>
        <begin position="490"/>
        <end position="626"/>
    </location>
</feature>
<evidence type="ECO:0000313" key="4">
    <source>
        <dbReference type="EMBL" id="KIJ45139.1"/>
    </source>
</evidence>
<dbReference type="GO" id="GO:0005085">
    <property type="term" value="F:guanyl-nucleotide exchange factor activity"/>
    <property type="evidence" value="ECO:0007669"/>
    <property type="project" value="InterPro"/>
</dbReference>
<feature type="compositionally biased region" description="Polar residues" evidence="1">
    <location>
        <begin position="253"/>
        <end position="275"/>
    </location>
</feature>
<gene>
    <name evidence="4" type="ORF">M422DRAFT_251332</name>
</gene>
<dbReference type="SUPFAM" id="SSF48425">
    <property type="entry name" value="Sec7 domain"/>
    <property type="match status" value="1"/>
</dbReference>
<feature type="compositionally biased region" description="Low complexity" evidence="1">
    <location>
        <begin position="445"/>
        <end position="456"/>
    </location>
</feature>
<dbReference type="SUPFAM" id="SSF50729">
    <property type="entry name" value="PH domain-like"/>
    <property type="match status" value="1"/>
</dbReference>
<dbReference type="InterPro" id="IPR011993">
    <property type="entry name" value="PH-like_dom_sf"/>
</dbReference>
<feature type="compositionally biased region" description="Low complexity" evidence="1">
    <location>
        <begin position="649"/>
        <end position="675"/>
    </location>
</feature>
<dbReference type="PROSITE" id="PS50190">
    <property type="entry name" value="SEC7"/>
    <property type="match status" value="1"/>
</dbReference>
<reference evidence="4 5" key="1">
    <citation type="submission" date="2014-06" db="EMBL/GenBank/DDBJ databases">
        <title>Evolutionary Origins and Diversification of the Mycorrhizal Mutualists.</title>
        <authorList>
            <consortium name="DOE Joint Genome Institute"/>
            <consortium name="Mycorrhizal Genomics Consortium"/>
            <person name="Kohler A."/>
            <person name="Kuo A."/>
            <person name="Nagy L.G."/>
            <person name="Floudas D."/>
            <person name="Copeland A."/>
            <person name="Barry K.W."/>
            <person name="Cichocki N."/>
            <person name="Veneault-Fourrey C."/>
            <person name="LaButti K."/>
            <person name="Lindquist E.A."/>
            <person name="Lipzen A."/>
            <person name="Lundell T."/>
            <person name="Morin E."/>
            <person name="Murat C."/>
            <person name="Riley R."/>
            <person name="Ohm R."/>
            <person name="Sun H."/>
            <person name="Tunlid A."/>
            <person name="Henrissat B."/>
            <person name="Grigoriev I.V."/>
            <person name="Hibbett D.S."/>
            <person name="Martin F."/>
        </authorList>
    </citation>
    <scope>NUCLEOTIDE SEQUENCE [LARGE SCALE GENOMIC DNA]</scope>
    <source>
        <strain evidence="4 5">SS14</strain>
    </source>
</reference>
<accession>A0A0C9VDK8</accession>
<dbReference type="OrthoDB" id="430364at2759"/>
<evidence type="ECO:0000259" key="3">
    <source>
        <dbReference type="PROSITE" id="PS50190"/>
    </source>
</evidence>
<dbReference type="SMART" id="SM00222">
    <property type="entry name" value="Sec7"/>
    <property type="match status" value="1"/>
</dbReference>
<feature type="compositionally biased region" description="Low complexity" evidence="1">
    <location>
        <begin position="27"/>
        <end position="38"/>
    </location>
</feature>
<dbReference type="PROSITE" id="PS50003">
    <property type="entry name" value="PH_DOMAIN"/>
    <property type="match status" value="1"/>
</dbReference>
<dbReference type="InterPro" id="IPR035999">
    <property type="entry name" value="Sec7_dom_sf"/>
</dbReference>
<keyword evidence="5" id="KW-1185">Reference proteome</keyword>
<proteinExistence type="predicted"/>
<feature type="region of interest" description="Disordered" evidence="1">
    <location>
        <begin position="1188"/>
        <end position="1208"/>
    </location>
</feature>
<feature type="domain" description="SEC7" evidence="3">
    <location>
        <begin position="715"/>
        <end position="855"/>
    </location>
</feature>
<feature type="compositionally biased region" description="Polar residues" evidence="1">
    <location>
        <begin position="50"/>
        <end position="62"/>
    </location>
</feature>
<dbReference type="Gene3D" id="1.10.1000.11">
    <property type="entry name" value="Arf Nucleotide-binding Site Opener,domain 2"/>
    <property type="match status" value="1"/>
</dbReference>
<evidence type="ECO:0000259" key="2">
    <source>
        <dbReference type="PROSITE" id="PS50003"/>
    </source>
</evidence>
<feature type="compositionally biased region" description="Polar residues" evidence="1">
    <location>
        <begin position="122"/>
        <end position="133"/>
    </location>
</feature>
<dbReference type="InterPro" id="IPR041681">
    <property type="entry name" value="PH_9"/>
</dbReference>
<name>A0A0C9VDK8_SPHS4</name>
<dbReference type="InterPro" id="IPR023394">
    <property type="entry name" value="Sec7_C_sf"/>
</dbReference>
<feature type="compositionally biased region" description="Polar residues" evidence="1">
    <location>
        <begin position="374"/>
        <end position="391"/>
    </location>
</feature>
<dbReference type="Pfam" id="PF01369">
    <property type="entry name" value="Sec7"/>
    <property type="match status" value="1"/>
</dbReference>
<protein>
    <submittedName>
        <fullName evidence="4">Unplaced genomic scaffold SPHSTscaffold_38, whole genome shotgun sequence</fullName>
    </submittedName>
</protein>
<dbReference type="InterPro" id="IPR001849">
    <property type="entry name" value="PH_domain"/>
</dbReference>
<feature type="compositionally biased region" description="Basic and acidic residues" evidence="1">
    <location>
        <begin position="281"/>
        <end position="304"/>
    </location>
</feature>
<evidence type="ECO:0000313" key="5">
    <source>
        <dbReference type="Proteomes" id="UP000054279"/>
    </source>
</evidence>
<feature type="region of interest" description="Disordered" evidence="1">
    <location>
        <begin position="1"/>
        <end position="160"/>
    </location>
</feature>
<dbReference type="PANTHER" id="PTHR10663:SF405">
    <property type="entry name" value="ARF GUANINE NUCLEOTIDE EXCHANGE FACTOR SYT1"/>
    <property type="match status" value="1"/>
</dbReference>
<dbReference type="Proteomes" id="UP000054279">
    <property type="component" value="Unassembled WGS sequence"/>
</dbReference>
<feature type="compositionally biased region" description="Polar residues" evidence="1">
    <location>
        <begin position="1267"/>
        <end position="1292"/>
    </location>
</feature>
<dbReference type="PANTHER" id="PTHR10663">
    <property type="entry name" value="GUANYL-NUCLEOTIDE EXCHANGE FACTOR"/>
    <property type="match status" value="1"/>
</dbReference>
<dbReference type="Gene3D" id="2.30.29.30">
    <property type="entry name" value="Pleckstrin-homology domain (PH domain)/Phosphotyrosine-binding domain (PTB)"/>
    <property type="match status" value="1"/>
</dbReference>
<organism evidence="4 5">
    <name type="scientific">Sphaerobolus stellatus (strain SS14)</name>
    <dbReference type="NCBI Taxonomy" id="990650"/>
    <lineage>
        <taxon>Eukaryota</taxon>
        <taxon>Fungi</taxon>
        <taxon>Dikarya</taxon>
        <taxon>Basidiomycota</taxon>
        <taxon>Agaricomycotina</taxon>
        <taxon>Agaricomycetes</taxon>
        <taxon>Phallomycetidae</taxon>
        <taxon>Geastrales</taxon>
        <taxon>Sphaerobolaceae</taxon>
        <taxon>Sphaerobolus</taxon>
    </lineage>
</organism>
<dbReference type="HOGENOM" id="CLU_003769_0_0_1"/>
<feature type="compositionally biased region" description="Polar residues" evidence="1">
    <location>
        <begin position="540"/>
        <end position="555"/>
    </location>
</feature>
<dbReference type="InterPro" id="IPR000904">
    <property type="entry name" value="Sec7_dom"/>
</dbReference>
<feature type="compositionally biased region" description="Basic and acidic residues" evidence="1">
    <location>
        <begin position="13"/>
        <end position="26"/>
    </location>
</feature>